<dbReference type="Pfam" id="PF23093">
    <property type="entry name" value="GBD_Tenm3"/>
    <property type="match status" value="1"/>
</dbReference>
<dbReference type="Pfam" id="PF24329">
    <property type="entry name" value="FN-plug_TEN1-4"/>
    <property type="match status" value="1"/>
</dbReference>
<keyword evidence="9 16" id="KW-1133">Transmembrane helix</keyword>
<evidence type="ECO:0000256" key="16">
    <source>
        <dbReference type="SAM" id="Phobius"/>
    </source>
</evidence>
<protein>
    <recommendedName>
        <fullName evidence="17">EGF-like domain-containing protein</fullName>
    </recommendedName>
</protein>
<feature type="domain" description="EGF-like" evidence="17">
    <location>
        <begin position="886"/>
        <end position="921"/>
    </location>
</feature>
<evidence type="ECO:0000256" key="10">
    <source>
        <dbReference type="ARBA" id="ARBA00023136"/>
    </source>
</evidence>
<dbReference type="GeneID" id="579087"/>
<dbReference type="Gene3D" id="2.120.10.30">
    <property type="entry name" value="TolB, C-terminal domain"/>
    <property type="match status" value="2"/>
</dbReference>
<feature type="disulfide bond" evidence="14">
    <location>
        <begin position="911"/>
        <end position="920"/>
    </location>
</feature>
<comment type="subcellular location">
    <subcellularLocation>
        <location evidence="2">Cell membrane</location>
    </subcellularLocation>
    <subcellularLocation>
        <location evidence="3">Cell projection</location>
    </subcellularLocation>
    <subcellularLocation>
        <location evidence="1">Membrane</location>
        <topology evidence="1">Single-pass membrane protein</topology>
    </subcellularLocation>
</comment>
<dbReference type="NCBIfam" id="TIGR03696">
    <property type="entry name" value="Rhs_assc_core"/>
    <property type="match status" value="1"/>
</dbReference>
<dbReference type="EnsemblMetazoa" id="XM_030980407">
    <property type="protein sequence ID" value="XP_030836267"/>
    <property type="gene ID" value="LOC579087"/>
</dbReference>
<dbReference type="FunFam" id="2.10.25.10:FF:000001">
    <property type="entry name" value="Tenascin C"/>
    <property type="match status" value="1"/>
</dbReference>
<evidence type="ECO:0000256" key="3">
    <source>
        <dbReference type="ARBA" id="ARBA00004316"/>
    </source>
</evidence>
<evidence type="ECO:0000256" key="6">
    <source>
        <dbReference type="ARBA" id="ARBA00022536"/>
    </source>
</evidence>
<feature type="compositionally biased region" description="Low complexity" evidence="15">
    <location>
        <begin position="72"/>
        <end position="93"/>
    </location>
</feature>
<keyword evidence="10 16" id="KW-0472">Membrane</keyword>
<feature type="disulfide bond" evidence="14">
    <location>
        <begin position="890"/>
        <end position="900"/>
    </location>
</feature>
<evidence type="ECO:0000256" key="15">
    <source>
        <dbReference type="SAM" id="MobiDB-lite"/>
    </source>
</evidence>
<dbReference type="GO" id="GO:0043005">
    <property type="term" value="C:neuron projection"/>
    <property type="evidence" value="ECO:0000318"/>
    <property type="project" value="GO_Central"/>
</dbReference>
<evidence type="ECO:0000256" key="4">
    <source>
        <dbReference type="ARBA" id="ARBA00009385"/>
    </source>
</evidence>
<dbReference type="SUPFAM" id="SSF101898">
    <property type="entry name" value="NHL repeat"/>
    <property type="match status" value="1"/>
</dbReference>
<dbReference type="InterPro" id="IPR028916">
    <property type="entry name" value="Tox-GHH_dom"/>
</dbReference>
<dbReference type="OMA" id="HWTQSAP"/>
<dbReference type="InterPro" id="IPR022385">
    <property type="entry name" value="Rhs_assc_core"/>
</dbReference>
<dbReference type="GO" id="GO:0042803">
    <property type="term" value="F:protein homodimerization activity"/>
    <property type="evidence" value="ECO:0000318"/>
    <property type="project" value="GO_Central"/>
</dbReference>
<dbReference type="Pfam" id="PF15636">
    <property type="entry name" value="Tox-GHH"/>
    <property type="match status" value="1"/>
</dbReference>
<comment type="caution">
    <text evidence="14">Lacks conserved residue(s) required for the propagation of feature annotation.</text>
</comment>
<sequence length="2899" mass="325565">MAARGSVLAYSVQPVPQEYYPQQPLQQLQQQQHHQPQQHQPPYQQQHPPPPPPEGNRKSLHHRQRRQRQPHHQQQQQQGQRHQQARSSCSSSSQEDDQSQQGYGVRNGGYSSNETLRMSEVPISPMSEDGKEAFPNQQQEVHPKEESLCHPAVRMEPPIAEHIAEERPYYDGKERPSDLKCPSVSDNFDSTLGSMEGSINVSTSTRGDMNHDQLLQEVDHYLHKQSLDGHSTGSRSTRSSLTMTENELDHDMSLHNHEDQQGAIRLDRLSSMPGYPPIGLSTYPHLQNGAFQGIPANQMRGASLPTNGVPYPPHGIVYHQLQPTIEDEEETTFMGSLPQSYSTGTGIYSSIKENQYNSIGDPNSLRHSMSNTACQTLPGTSGMYLQPRTGNIIHAVPLMTTCDLQTLHTTSSLATNSGTLNELNNARHRQERLFEYPLSMGTGVPMPVYPGMNNGKGTNEASELKYPTMKKKYGCKKDNMSWRCLAVILVLLTIALLALVAYFAVTLSRPLTGMPNTVSIDTWPTSSGNLGNEDRTTRRPKRPQPPSNEIELTTTLTTTTTLVHSPAVPYTFGSTARKEIPPGHFWTLFSPVDSSTFIQFNLTLSRRNGFVMYGQQARAPSHSFYDFMQVHVGTGRRGKRSVDTTLDEELPELTYHDVLRLGGLKYEESKAESRVKRSNSHLMHTWSFMEELNAGEWYIAVFNDGPYAEEVNLVTRHKSGWSCPGDCSGHGECLRGQCLCQEQYTGDDCSQGVCPVLCSGRGQYVHGFCECVGGWKGPECSIPWDQCLVADCSRHGVCLEGECVCSRGFTGEACQQEVLVDDTLHCSNDTDCFPNAQCLSGMCHCLEGWTGSTCEEEECILPCSPHGECVDNACNCEEGWNGKLCGLDGCPFGCSGHGTCEMLNSTWSCVCEGLYHGPGCSIGTETDCTDEVDNDGDSLIDCEDPDCCLSASICIGDALCEAPPDPIEVIRSSNQFSAFTPSILFYDRVKFLIEPNSIHRSPPQILFSNDSVVSVVRGKVLSHKGSPVVGVRVQVDNRPFMGFTYTREDGMFDMMVVGGGSISLSFARHPFITAHIPTYIPYNDIVLMENINMELLPGRRSVSYSVPETIHCVGSAYIKPEFSLLPQAVMDSCGSQSIQGAVLDQRAMHEQIEIPGTRATLDYYSQQAAVNSLPSTFSARLTGHFIPRNLKLVHAVVSLAGRRFHNVLEPEPLLNYTFSWDKLNAYGQPVYGDEEAVVAIGYEYHTCTEIIWSRQSTSLPGYDWSTTSLAGWNLPMHHTYNPQKAILQLGDGCQVKYSQHRPIIQTIVGNGRPRNADCNQCEGKAKGARILAPMAVASSPDGGYYVGDGDFIRRVGPEGNITNVLHLGYMPTYKYYLAVSPLDGKVYLSDSQMRQVLRLRDHKDVPDINNNVVVVAGTGEACPPVDGRECGNNGDATQARLIAPKGIAVGKDGTVYFVDGTVIRKITTDGIIHAFLGTPGIQGPLRLPQCRGTMAFSQVKLQFPTELAVNPLDDSVYVADDDIIIRLGQDKRASVLAGVPYNCPLAYSIDLGESDGSAPDDNISTYEYLRPRPANEVALIMPSSMAFSRKGDLYVAEANHRAINRISKISTDGFISRYAGQETTCDCLLEDCDCFAGDKFYAMDARLHGPIALTVMPNDELIVADQGNLRLRKIAPRTPKHRLGRYHAYQIASPDREEVYFFDMYGVHTITKNLISDQVVYNISHSGILLDSVTDSAGVVLGVHRRLDGQPSNIIISGMGTLLQTSIDSLGRLSTVQDTLRNVIHQFGYHGDTDLLTLRWEGQSLKRMYEYEENGQLSSVRYLNGQMVTLESAVNSSASSVIINQPWQTSLASDVIHLAGYISSNFSQADLVDSVVIDHDKSTSITFPNGLIMGMESQPHPLLEMEVEGSLSKRKIKLPETSPHRLDWNFYVRKGGRNRDRVLVVGRKLKINGENILSMEYNRLLRKDTVLDHDNSQLLEISYNSAKLPMEWKPAYGFVLTNASYDSQGRLTRWQRDLISESYGYDTLGRLKRIHRGNNGTWRFTYNTGMLPSEVALPNRQHYAITYDGAGNVARVTMPTGKHHYINSIPSVGYQRILYSDGSRPWLILDQTEEGLPLRRYSPGTSRRMAYVYDNKGRISEVYHDQTSVKYKYNREESQVKLLELQVGDFQNAERLRYDGPMVKQKMIRTSGFGGFMNGRFEYIYDRNMRLLNVFAEFNTTVLPEHNRAYDPVYGRLTQLGAFTLSYPHITIQNYTDQNFEMTKKFGTYILLQEVQYKVKAVTVGRLELLFDISSRIIWNQLQVGDSSHTTDYAYDANGQLMEVKTDSQIAWQYTYDSNGNLASFTHRQNTTQLYYDDFDRITRIGQIEYLHDEDGFLLQRGGERFTYDSRGQLVHAFQLNVYEVRYKYDGVGRRIWRKDHTGRQIQYFYADIYHPHRITHVYDHSRQEIWSYEYDLQGYLFAVKQNQRQLYVCVDQVGSPIAVFDENRTPRKIVEYDPRGNILHDSSPAFMLHVGFRGGLYDAHTKLVQFNGRDYDSLSGQWTSADESFYENIARPQKTMYFNLYTFHGNNPINPKLNPNYLMSMEDWLPVLGYDMTSLIPEVNRYGNPLPSVSLGRYRDLEQSATQDYVNWAKVKWGYEQQVMAASYSSNTNFHAIPNRHTVSETSPTSDLGMSPVRESSVHYATLPTLIDKGVILAISGERVICQKAPDVESDALNIATVVNNSLVLDRWHYSDGQREVRFFVKSDLTRYVSDLRSLGYNSNITDTSDVVNLHVGTIHIAAQMYEVPYEFVVISLSNNYTTWKIFYGVTMRQAAEVVLESAREVAMHQAWLNERRVLASGLRGTYFWTSEERISLLQNNMVPGYEGQYTLDPMLYPEIAFDGNNIKIVRSPSETRR</sequence>
<dbReference type="InterPro" id="IPR011042">
    <property type="entry name" value="6-blade_b-propeller_TolB-like"/>
</dbReference>
<dbReference type="InterPro" id="IPR008969">
    <property type="entry name" value="CarboxyPept-like_regulatory"/>
</dbReference>
<dbReference type="GO" id="GO:0046982">
    <property type="term" value="F:protein heterodimerization activity"/>
    <property type="evidence" value="ECO:0000318"/>
    <property type="project" value="GO_Central"/>
</dbReference>
<dbReference type="CDD" id="cd00055">
    <property type="entry name" value="EGF_Lam"/>
    <property type="match status" value="1"/>
</dbReference>
<evidence type="ECO:0000259" key="17">
    <source>
        <dbReference type="PROSITE" id="PS50026"/>
    </source>
</evidence>
<dbReference type="RefSeq" id="XP_030836268.1">
    <property type="nucleotide sequence ID" value="XM_030980408.1"/>
</dbReference>
<dbReference type="InterPro" id="IPR002049">
    <property type="entry name" value="LE_dom"/>
</dbReference>
<dbReference type="RefSeq" id="XP_030836265.1">
    <property type="nucleotide sequence ID" value="XM_030980405.1"/>
</dbReference>
<feature type="transmembrane region" description="Helical" evidence="16">
    <location>
        <begin position="480"/>
        <end position="505"/>
    </location>
</feature>
<dbReference type="InterPro" id="IPR006530">
    <property type="entry name" value="YD"/>
</dbReference>
<dbReference type="Pfam" id="PF25024">
    <property type="entry name" value="EGF_TEN"/>
    <property type="match status" value="1"/>
</dbReference>
<dbReference type="Pfam" id="PF25020">
    <property type="entry name" value="TTR_TEN1-4"/>
    <property type="match status" value="1"/>
</dbReference>
<dbReference type="PANTHER" id="PTHR11219">
    <property type="entry name" value="TENEURIN AND N-ACETYLGLUCOSAMINE-1-PHOSPHODIESTER ALPHA-N-ACETYLGLUCOSAMINIDASE"/>
    <property type="match status" value="1"/>
</dbReference>
<dbReference type="SMART" id="SM00181">
    <property type="entry name" value="EGF"/>
    <property type="match status" value="6"/>
</dbReference>
<name>A0A7M7NH20_STRPU</name>
<dbReference type="InterPro" id="IPR056820">
    <property type="entry name" value="TEN_TTR-like"/>
</dbReference>
<dbReference type="EnsemblMetazoa" id="XM_030980408">
    <property type="protein sequence ID" value="XP_030836268"/>
    <property type="gene ID" value="LOC579087"/>
</dbReference>
<dbReference type="InterPro" id="IPR000742">
    <property type="entry name" value="EGF"/>
</dbReference>
<dbReference type="Proteomes" id="UP000007110">
    <property type="component" value="Unassembled WGS sequence"/>
</dbReference>
<evidence type="ECO:0000256" key="13">
    <source>
        <dbReference type="ARBA" id="ARBA00023273"/>
    </source>
</evidence>
<dbReference type="GO" id="GO:0048666">
    <property type="term" value="P:neuron development"/>
    <property type="evidence" value="ECO:0000318"/>
    <property type="project" value="GO_Central"/>
</dbReference>
<dbReference type="FunFam" id="2.120.10.30:FF:000006">
    <property type="entry name" value="Teneurin transmembrane protein 4"/>
    <property type="match status" value="1"/>
</dbReference>
<dbReference type="NCBIfam" id="TIGR01643">
    <property type="entry name" value="YD_repeat_2x"/>
    <property type="match status" value="1"/>
</dbReference>
<evidence type="ECO:0000256" key="5">
    <source>
        <dbReference type="ARBA" id="ARBA00022475"/>
    </source>
</evidence>
<dbReference type="InterPro" id="IPR056822">
    <property type="entry name" value="TEN_NHL"/>
</dbReference>
<feature type="domain" description="EGF-like" evidence="17">
    <location>
        <begin position="745"/>
        <end position="781"/>
    </location>
</feature>
<dbReference type="OrthoDB" id="442731at2759"/>
<dbReference type="SUPFAM" id="SSF63829">
    <property type="entry name" value="Calcium-dependent phosphotriesterase"/>
    <property type="match status" value="1"/>
</dbReference>
<keyword evidence="5" id="KW-1003">Cell membrane</keyword>
<dbReference type="EnsemblMetazoa" id="XM_030980404">
    <property type="protein sequence ID" value="XP_030836264"/>
    <property type="gene ID" value="LOC579087"/>
</dbReference>
<feature type="region of interest" description="Disordered" evidence="15">
    <location>
        <begin position="19"/>
        <end position="114"/>
    </location>
</feature>
<dbReference type="PROSITE" id="PS00022">
    <property type="entry name" value="EGF_1"/>
    <property type="match status" value="4"/>
</dbReference>
<keyword evidence="12" id="KW-0325">Glycoprotein</keyword>
<feature type="domain" description="EGF-like" evidence="17">
    <location>
        <begin position="783"/>
        <end position="815"/>
    </location>
</feature>
<dbReference type="Pfam" id="PF25021">
    <property type="entry name" value="TEN_NHL"/>
    <property type="match status" value="1"/>
</dbReference>
<dbReference type="EnsemblMetazoa" id="XM_030980405">
    <property type="protein sequence ID" value="XP_030836265"/>
    <property type="gene ID" value="LOC579087"/>
</dbReference>
<keyword evidence="19" id="KW-1185">Reference proteome</keyword>
<dbReference type="PROSITE" id="PS01186">
    <property type="entry name" value="EGF_2"/>
    <property type="match status" value="3"/>
</dbReference>
<keyword evidence="7 16" id="KW-0812">Transmembrane</keyword>
<reference evidence="18" key="2">
    <citation type="submission" date="2021-01" db="UniProtKB">
        <authorList>
            <consortium name="EnsemblMetazoa"/>
        </authorList>
    </citation>
    <scope>IDENTIFICATION</scope>
</reference>
<feature type="compositionally biased region" description="Low complexity" evidence="15">
    <location>
        <begin position="19"/>
        <end position="46"/>
    </location>
</feature>
<proteinExistence type="inferred from homology"/>
<keyword evidence="11 14" id="KW-1015">Disulfide bond</keyword>
<feature type="region of interest" description="Disordered" evidence="15">
    <location>
        <begin position="522"/>
        <end position="549"/>
    </location>
</feature>
<dbReference type="InterPro" id="IPR057629">
    <property type="entry name" value="Teneurin1-4_GBD"/>
</dbReference>
<evidence type="ECO:0000256" key="9">
    <source>
        <dbReference type="ARBA" id="ARBA00022989"/>
    </source>
</evidence>
<evidence type="ECO:0000256" key="1">
    <source>
        <dbReference type="ARBA" id="ARBA00004167"/>
    </source>
</evidence>
<reference evidence="19" key="1">
    <citation type="submission" date="2015-02" db="EMBL/GenBank/DDBJ databases">
        <title>Genome sequencing for Strongylocentrotus purpuratus.</title>
        <authorList>
            <person name="Murali S."/>
            <person name="Liu Y."/>
            <person name="Vee V."/>
            <person name="English A."/>
            <person name="Wang M."/>
            <person name="Skinner E."/>
            <person name="Han Y."/>
            <person name="Muzny D.M."/>
            <person name="Worley K.C."/>
            <person name="Gibbs R.A."/>
        </authorList>
    </citation>
    <scope>NUCLEOTIDE SEQUENCE</scope>
</reference>
<feature type="compositionally biased region" description="Basic residues" evidence="15">
    <location>
        <begin position="58"/>
        <end position="71"/>
    </location>
</feature>
<organism evidence="18 19">
    <name type="scientific">Strongylocentrotus purpuratus</name>
    <name type="common">Purple sea urchin</name>
    <dbReference type="NCBI Taxonomy" id="7668"/>
    <lineage>
        <taxon>Eukaryota</taxon>
        <taxon>Metazoa</taxon>
        <taxon>Echinodermata</taxon>
        <taxon>Eleutherozoa</taxon>
        <taxon>Echinozoa</taxon>
        <taxon>Echinoidea</taxon>
        <taxon>Euechinoidea</taxon>
        <taxon>Echinacea</taxon>
        <taxon>Camarodonta</taxon>
        <taxon>Echinidea</taxon>
        <taxon>Strongylocentrotidae</taxon>
        <taxon>Strongylocentrotus</taxon>
    </lineage>
</organism>
<dbReference type="CDD" id="cd00054">
    <property type="entry name" value="EGF_CA"/>
    <property type="match status" value="1"/>
</dbReference>
<dbReference type="GO" id="GO:0050839">
    <property type="term" value="F:cell adhesion molecule binding"/>
    <property type="evidence" value="ECO:0000318"/>
    <property type="project" value="GO_Central"/>
</dbReference>
<evidence type="ECO:0000256" key="11">
    <source>
        <dbReference type="ARBA" id="ARBA00023157"/>
    </source>
</evidence>
<dbReference type="PANTHER" id="PTHR11219:SF69">
    <property type="entry name" value="TENEURIN-A"/>
    <property type="match status" value="1"/>
</dbReference>
<evidence type="ECO:0000313" key="19">
    <source>
        <dbReference type="Proteomes" id="UP000007110"/>
    </source>
</evidence>
<evidence type="ECO:0000256" key="8">
    <source>
        <dbReference type="ARBA" id="ARBA00022737"/>
    </source>
</evidence>
<dbReference type="Pfam" id="PF25023">
    <property type="entry name" value="TEN_YD-shell"/>
    <property type="match status" value="1"/>
</dbReference>
<keyword evidence="8" id="KW-0677">Repeat</keyword>
<evidence type="ECO:0000256" key="12">
    <source>
        <dbReference type="ARBA" id="ARBA00023180"/>
    </source>
</evidence>
<accession>A0A7M7NH20</accession>
<dbReference type="InterPro" id="IPR051216">
    <property type="entry name" value="Teneurin"/>
</dbReference>
<feature type="disulfide bond" evidence="14">
    <location>
        <begin position="771"/>
        <end position="780"/>
    </location>
</feature>
<dbReference type="EnsemblMetazoa" id="XM_030980406">
    <property type="protein sequence ID" value="XP_030836266"/>
    <property type="gene ID" value="LOC579087"/>
</dbReference>
<dbReference type="InterPro" id="IPR057627">
    <property type="entry name" value="FN-plug_TEN1-4"/>
</dbReference>
<dbReference type="GO" id="GO:0005886">
    <property type="term" value="C:plasma membrane"/>
    <property type="evidence" value="ECO:0007669"/>
    <property type="project" value="UniProtKB-SubCell"/>
</dbReference>
<evidence type="ECO:0000256" key="14">
    <source>
        <dbReference type="PROSITE-ProRule" id="PRU00076"/>
    </source>
</evidence>
<dbReference type="FunCoup" id="A0A7M7NH20">
    <property type="interactions" value="1190"/>
</dbReference>
<dbReference type="Pfam" id="PF23538">
    <property type="entry name" value="Teneurin_ABD"/>
    <property type="match status" value="1"/>
</dbReference>
<evidence type="ECO:0000256" key="7">
    <source>
        <dbReference type="ARBA" id="ARBA00022692"/>
    </source>
</evidence>
<dbReference type="InterPro" id="IPR056823">
    <property type="entry name" value="TEN-like_YD-shell"/>
</dbReference>
<keyword evidence="6 14" id="KW-0245">EGF-like domain</keyword>
<dbReference type="KEGG" id="spu:579087"/>
<dbReference type="Gene3D" id="2.10.25.10">
    <property type="entry name" value="Laminin"/>
    <property type="match status" value="4"/>
</dbReference>
<dbReference type="SUPFAM" id="SSF49464">
    <property type="entry name" value="Carboxypeptidase regulatory domain-like"/>
    <property type="match status" value="1"/>
</dbReference>
<dbReference type="Gene3D" id="2.180.10.10">
    <property type="entry name" value="RHS repeat-associated core"/>
    <property type="match status" value="1"/>
</dbReference>
<feature type="disulfide bond" evidence="14">
    <location>
        <begin position="805"/>
        <end position="814"/>
    </location>
</feature>
<dbReference type="RefSeq" id="XP_030836266.1">
    <property type="nucleotide sequence ID" value="XM_030980406.1"/>
</dbReference>
<dbReference type="FunFam" id="2.10.25.10:FF:000013">
    <property type="entry name" value="Teneurin transmembrane protein 4"/>
    <property type="match status" value="1"/>
</dbReference>
<evidence type="ECO:0000256" key="2">
    <source>
        <dbReference type="ARBA" id="ARBA00004236"/>
    </source>
</evidence>
<keyword evidence="13" id="KW-0966">Cell projection</keyword>
<evidence type="ECO:0000313" key="18">
    <source>
        <dbReference type="EnsemblMetazoa" id="XP_030836268"/>
    </source>
</evidence>
<dbReference type="PROSITE" id="PS50026">
    <property type="entry name" value="EGF_3"/>
    <property type="match status" value="3"/>
</dbReference>
<dbReference type="InParanoid" id="A0A7M7NH20"/>
<dbReference type="RefSeq" id="XP_030836267.1">
    <property type="nucleotide sequence ID" value="XM_030980407.1"/>
</dbReference>
<comment type="similarity">
    <text evidence="4">Belongs to the tenascin family. Teneurin subfamily.</text>
</comment>
<dbReference type="RefSeq" id="XP_030836264.1">
    <property type="nucleotide sequence ID" value="XM_030980404.1"/>
</dbReference>